<dbReference type="Proteomes" id="UP000254519">
    <property type="component" value="Unassembled WGS sequence"/>
</dbReference>
<dbReference type="PANTHER" id="PTHR43404:SF2">
    <property type="entry name" value="LIPOPOLYSACCHARIDE CHOLINEPHOSPHOTRANSFERASE LICD"/>
    <property type="match status" value="1"/>
</dbReference>
<proteinExistence type="predicted"/>
<gene>
    <name evidence="2" type="ORF">NCTC4822_00504</name>
</gene>
<evidence type="ECO:0000259" key="1">
    <source>
        <dbReference type="Pfam" id="PF04991"/>
    </source>
</evidence>
<dbReference type="GO" id="GO:0009100">
    <property type="term" value="P:glycoprotein metabolic process"/>
    <property type="evidence" value="ECO:0007669"/>
    <property type="project" value="UniProtKB-ARBA"/>
</dbReference>
<evidence type="ECO:0000313" key="3">
    <source>
        <dbReference type="Proteomes" id="UP000254519"/>
    </source>
</evidence>
<sequence length="245" mass="29120">MDIENTQKELLKIINDFDKICSKHNIWYMLVGGSVLGAVRHEGFIPWDPDIDVFVKNKDLKKIRSILKEELPQYYNYIEWDKEEGYSLPFDRLGYKEIPHQKLHMDIFPIIGAPTNKVVRKIFTKICFLTYKANHCKYVDIKYANPKNIGSILRLKKILRFIPGFIFKNTFYILSNLFDFKKAKYYYTIGTGYGFKGSMQKEIIMETEKFPFENLMLPIPKYWDEYLTNMYGDYMTPVKEGFKKV</sequence>
<dbReference type="RefSeq" id="WP_172481034.1">
    <property type="nucleotide sequence ID" value="NZ_CP160452.1"/>
</dbReference>
<dbReference type="Gene3D" id="3.30.460.40">
    <property type="match status" value="1"/>
</dbReference>
<dbReference type="AlphaFoldDB" id="A0A380BDP0"/>
<accession>A0A380BDP0</accession>
<feature type="domain" description="LicD/FKTN/FKRP nucleotidyltransferase" evidence="1">
    <location>
        <begin position="21"/>
        <end position="232"/>
    </location>
</feature>
<evidence type="ECO:0000313" key="2">
    <source>
        <dbReference type="EMBL" id="SUI99195.1"/>
    </source>
</evidence>
<name>A0A380BDP0_SPOPA</name>
<dbReference type="PANTHER" id="PTHR43404">
    <property type="entry name" value="LIPOPOLYSACCHARIDE CHOLINEPHOSPHOTRANSFERASE LICD"/>
    <property type="match status" value="1"/>
</dbReference>
<dbReference type="Pfam" id="PF04991">
    <property type="entry name" value="LicD"/>
    <property type="match status" value="1"/>
</dbReference>
<organism evidence="2 3">
    <name type="scientific">Sporosarcina pasteurii</name>
    <name type="common">Bacillus pasteurii</name>
    <dbReference type="NCBI Taxonomy" id="1474"/>
    <lineage>
        <taxon>Bacteria</taxon>
        <taxon>Bacillati</taxon>
        <taxon>Bacillota</taxon>
        <taxon>Bacilli</taxon>
        <taxon>Bacillales</taxon>
        <taxon>Caryophanaceae</taxon>
        <taxon>Sporosarcina</taxon>
    </lineage>
</organism>
<keyword evidence="3" id="KW-1185">Reference proteome</keyword>
<dbReference type="InterPro" id="IPR007074">
    <property type="entry name" value="LicD/FKTN/FKRP_NTP_transf"/>
</dbReference>
<protein>
    <submittedName>
        <fullName evidence="2">LPS biosynthesis protein</fullName>
    </submittedName>
</protein>
<dbReference type="InterPro" id="IPR052942">
    <property type="entry name" value="LPS_cholinephosphotransferase"/>
</dbReference>
<reference evidence="2 3" key="1">
    <citation type="submission" date="2018-06" db="EMBL/GenBank/DDBJ databases">
        <authorList>
            <consortium name="Pathogen Informatics"/>
            <person name="Doyle S."/>
        </authorList>
    </citation>
    <scope>NUCLEOTIDE SEQUENCE [LARGE SCALE GENOMIC DNA]</scope>
    <source>
        <strain evidence="3">ATCC 11859 / DSM 33 / NCIB 8841 / NCTC 4822</strain>
    </source>
</reference>
<dbReference type="EMBL" id="UGYZ01000002">
    <property type="protein sequence ID" value="SUI99195.1"/>
    <property type="molecule type" value="Genomic_DNA"/>
</dbReference>